<feature type="transmembrane region" description="Helical" evidence="1">
    <location>
        <begin position="15"/>
        <end position="34"/>
    </location>
</feature>
<dbReference type="InterPro" id="IPR012902">
    <property type="entry name" value="N_methyl_site"/>
</dbReference>
<dbReference type="EMBL" id="JACQAY010000053">
    <property type="protein sequence ID" value="MBI3538990.1"/>
    <property type="molecule type" value="Genomic_DNA"/>
</dbReference>
<evidence type="ECO:0000256" key="1">
    <source>
        <dbReference type="SAM" id="Phobius"/>
    </source>
</evidence>
<evidence type="ECO:0000313" key="3">
    <source>
        <dbReference type="Proteomes" id="UP000807850"/>
    </source>
</evidence>
<accession>A0A9D6L8Q5</accession>
<dbReference type="Proteomes" id="UP000807850">
    <property type="component" value="Unassembled WGS sequence"/>
</dbReference>
<reference evidence="2" key="1">
    <citation type="submission" date="2020-07" db="EMBL/GenBank/DDBJ databases">
        <title>Huge and variable diversity of episymbiotic CPR bacteria and DPANN archaea in groundwater ecosystems.</title>
        <authorList>
            <person name="He C.Y."/>
            <person name="Keren R."/>
            <person name="Whittaker M."/>
            <person name="Farag I.F."/>
            <person name="Doudna J."/>
            <person name="Cate J.H.D."/>
            <person name="Banfield J.F."/>
        </authorList>
    </citation>
    <scope>NUCLEOTIDE SEQUENCE</scope>
    <source>
        <strain evidence="2">NC_groundwater_928_Pr1_S-0.2um_72_17</strain>
    </source>
</reference>
<proteinExistence type="predicted"/>
<evidence type="ECO:0000313" key="2">
    <source>
        <dbReference type="EMBL" id="MBI3538990.1"/>
    </source>
</evidence>
<organism evidence="2 3">
    <name type="scientific">Eiseniibacteriota bacterium</name>
    <dbReference type="NCBI Taxonomy" id="2212470"/>
    <lineage>
        <taxon>Bacteria</taxon>
        <taxon>Candidatus Eiseniibacteriota</taxon>
    </lineage>
</organism>
<keyword evidence="1" id="KW-0472">Membrane</keyword>
<dbReference type="Pfam" id="PF07963">
    <property type="entry name" value="N_methyl"/>
    <property type="match status" value="1"/>
</dbReference>
<keyword evidence="1" id="KW-0812">Transmembrane</keyword>
<keyword evidence="1" id="KW-1133">Transmembrane helix</keyword>
<name>A0A9D6L8Q5_UNCEI</name>
<sequence>MISGRDERGFTLTEVVVASVMAAIAVIGLAHAFAMGRGNLNRYQTARSGLALAQGKLETLSSLAIPGHDPGNADLQVGTHTTTVTLGNVTAIESWDISTVDDPANGPGADYTRATVRVIWSTSGMPDTVSVSRILSSP</sequence>
<gene>
    <name evidence="2" type="ORF">HY076_01795</name>
</gene>
<protein>
    <submittedName>
        <fullName evidence="2">Prepilin-type N-terminal cleavage/methylation domain-containing protein</fullName>
    </submittedName>
</protein>
<dbReference type="AlphaFoldDB" id="A0A9D6L8Q5"/>
<comment type="caution">
    <text evidence="2">The sequence shown here is derived from an EMBL/GenBank/DDBJ whole genome shotgun (WGS) entry which is preliminary data.</text>
</comment>